<evidence type="ECO:0000256" key="5">
    <source>
        <dbReference type="ARBA" id="ARBA00022801"/>
    </source>
</evidence>
<dbReference type="Pfam" id="PF00176">
    <property type="entry name" value="SNF2-rel_dom"/>
    <property type="match status" value="1"/>
</dbReference>
<evidence type="ECO:0000313" key="15">
    <source>
        <dbReference type="Proteomes" id="UP000188268"/>
    </source>
</evidence>
<feature type="compositionally biased region" description="Low complexity" evidence="10">
    <location>
        <begin position="32"/>
        <end position="41"/>
    </location>
</feature>
<dbReference type="InterPro" id="IPR038718">
    <property type="entry name" value="SNF2-like_sf"/>
</dbReference>
<keyword evidence="15" id="KW-1185">Reference proteome</keyword>
<dbReference type="PANTHER" id="PTHR45626">
    <property type="entry name" value="TRANSCRIPTION TERMINATION FACTOR 2-RELATED"/>
    <property type="match status" value="1"/>
</dbReference>
<dbReference type="Gene3D" id="3.30.40.10">
    <property type="entry name" value="Zinc/RING finger domain, C3HC4 (zinc finger)"/>
    <property type="match status" value="1"/>
</dbReference>
<dbReference type="Proteomes" id="UP000188268">
    <property type="component" value="Unassembled WGS sequence"/>
</dbReference>
<feature type="compositionally biased region" description="Basic residues" evidence="10">
    <location>
        <begin position="252"/>
        <end position="266"/>
    </location>
</feature>
<feature type="region of interest" description="Disordered" evidence="10">
    <location>
        <begin position="241"/>
        <end position="269"/>
    </location>
</feature>
<feature type="compositionally biased region" description="Basic and acidic residues" evidence="10">
    <location>
        <begin position="106"/>
        <end position="123"/>
    </location>
</feature>
<evidence type="ECO:0000259" key="12">
    <source>
        <dbReference type="PROSITE" id="PS51192"/>
    </source>
</evidence>
<dbReference type="SMART" id="SM00490">
    <property type="entry name" value="HELICc"/>
    <property type="match status" value="1"/>
</dbReference>
<dbReference type="GO" id="GO:0004386">
    <property type="term" value="F:helicase activity"/>
    <property type="evidence" value="ECO:0007669"/>
    <property type="project" value="UniProtKB-KW"/>
</dbReference>
<evidence type="ECO:0000259" key="11">
    <source>
        <dbReference type="PROSITE" id="PS50089"/>
    </source>
</evidence>
<evidence type="ECO:0000256" key="8">
    <source>
        <dbReference type="ARBA" id="ARBA00022840"/>
    </source>
</evidence>
<dbReference type="GO" id="GO:0016787">
    <property type="term" value="F:hydrolase activity"/>
    <property type="evidence" value="ECO:0007669"/>
    <property type="project" value="UniProtKB-KW"/>
</dbReference>
<dbReference type="Pfam" id="PF13445">
    <property type="entry name" value="zf-RING_UBOX"/>
    <property type="match status" value="1"/>
</dbReference>
<dbReference type="InterPro" id="IPR014001">
    <property type="entry name" value="Helicase_ATP-bd"/>
</dbReference>
<dbReference type="STRING" id="210143.A0A1R3IKE1"/>
<dbReference type="Gramene" id="OMO83057">
    <property type="protein sequence ID" value="OMO83057"/>
    <property type="gene ID" value="CCACVL1_11581"/>
</dbReference>
<dbReference type="CDD" id="cd18008">
    <property type="entry name" value="DEXDc_SHPRH-like"/>
    <property type="match status" value="1"/>
</dbReference>
<dbReference type="CDD" id="cd18793">
    <property type="entry name" value="SF2_C_SNF"/>
    <property type="match status" value="1"/>
</dbReference>
<dbReference type="GO" id="GO:0005634">
    <property type="term" value="C:nucleus"/>
    <property type="evidence" value="ECO:0007669"/>
    <property type="project" value="TreeGrafter"/>
</dbReference>
<sequence>MSSNKEEKTQAAAERIKAAALSAAKGLSRAQAERAATAAARNVNNYGQKEEGPSRWQEKREAKRQMYLMRHWTYECKNERVYMSRPSRTQQLKNPKLRMKLLSASRDLENPDIDNGKNEENSRTKKSKRKHRSHSDSGSDSEALVFETDSGGASSVTGSDYSSAESSTDYSSSSDSEEERRRRRKKKQKKGGVEEENGDSSDKVDDFIQLDDLSDQDIYVPSSDSDQAAAVSHLGVAPFAVSDSSEPLTDRGRKRRSNVKKKKKARSGPPLMWEVWEEEHEKWIDENLTADLDLDQQNAVINETSEASSELIIPLLRYQKEWLAWALKQEDSPTRGGILADEMGMGKTIQAIALVLAKRERIRSIGEPSGASLTPSSSTVLPMIRGTLVICPVVAVSQWVSEIDRFTSRGSNKVLVYHGNKRGKDIKQFLDYDFVITTYSTVEAEYRKYMMPPKEKCPYCGKSFHQKKLSIHLKYYCGPDAVKTEKQSKQERKKLKFTFKKVARKRKPKHKEEDNDVDLEFDEAFAGIEPNLPQGKSLLHSVKWERIILDEAHFVKDRRCNTAKAVLTLESLYKWALSGTPLQNRVGELYSLVRFLQIVPYSYYLCKDCDCRTLDYSSSTQCSNCPHNSVRHFCWWNKYVATPIQQYGNGELGKRAMILLKHKILKNIVLRRTKKGRAADLALPPRIVSLRRDTMDIKETDYYESLYSESQAQFNTYVQAGTIMNNYAHIFDLLTRLRQAVDHPYLVVYSSTAAQRAGSVVTGDKNNDEQLCGICHERTEDAVVTACEHAFCKACLIDFSASLGRVSCPSCSRLLTVDLTTNADLGGQSSKTTLKGFKSSSILNRIQLNDFQTSTKIEALREEIRFMVERDGSAKGIVFSQFTSFLDLINYSLHKSSINCVQLVGSMTMAARDAAIKRFTEDPDCKIFLMSLKAGGVALNLTVASHVFLMDPWWNPAVERQAQDRIHRIGQCKPIRIVRFVIENTIEERILKLQEKKELVFEGTVGGSAEALGKLTEADMRFLFVT</sequence>
<keyword evidence="3" id="KW-0547">Nucleotide-binding</keyword>
<dbReference type="SUPFAM" id="SSF57850">
    <property type="entry name" value="RING/U-box"/>
    <property type="match status" value="1"/>
</dbReference>
<dbReference type="Gene3D" id="3.40.50.300">
    <property type="entry name" value="P-loop containing nucleotide triphosphate hydrolases"/>
    <property type="match status" value="1"/>
</dbReference>
<comment type="similarity">
    <text evidence="1">Belongs to the SNF2/RAD54 helicase family. RAD16 subfamily.</text>
</comment>
<evidence type="ECO:0000256" key="3">
    <source>
        <dbReference type="ARBA" id="ARBA00022741"/>
    </source>
</evidence>
<name>A0A1R3IKE1_COCAP</name>
<evidence type="ECO:0000256" key="2">
    <source>
        <dbReference type="ARBA" id="ARBA00022723"/>
    </source>
</evidence>
<keyword evidence="6" id="KW-0347">Helicase</keyword>
<dbReference type="OMA" id="DHIMLRR"/>
<accession>A0A1R3IKE1</accession>
<keyword evidence="8" id="KW-0067">ATP-binding</keyword>
<comment type="caution">
    <text evidence="14">The sequence shown here is derived from an EMBL/GenBank/DDBJ whole genome shotgun (WGS) entry which is preliminary data.</text>
</comment>
<dbReference type="EMBL" id="AWWV01009925">
    <property type="protein sequence ID" value="OMO83057.1"/>
    <property type="molecule type" value="Genomic_DNA"/>
</dbReference>
<dbReference type="GO" id="GO:0006289">
    <property type="term" value="P:nucleotide-excision repair"/>
    <property type="evidence" value="ECO:0007669"/>
    <property type="project" value="TreeGrafter"/>
</dbReference>
<evidence type="ECO:0000259" key="13">
    <source>
        <dbReference type="PROSITE" id="PS51194"/>
    </source>
</evidence>
<protein>
    <submittedName>
        <fullName evidence="14">SNF2-related protein</fullName>
    </submittedName>
</protein>
<dbReference type="AlphaFoldDB" id="A0A1R3IKE1"/>
<evidence type="ECO:0000256" key="7">
    <source>
        <dbReference type="ARBA" id="ARBA00022833"/>
    </source>
</evidence>
<keyword evidence="4 9" id="KW-0863">Zinc-finger</keyword>
<feature type="compositionally biased region" description="Basic residues" evidence="10">
    <location>
        <begin position="181"/>
        <end position="190"/>
    </location>
</feature>
<feature type="compositionally biased region" description="Low complexity" evidence="10">
    <location>
        <begin position="159"/>
        <end position="174"/>
    </location>
</feature>
<keyword evidence="7" id="KW-0862">Zinc</keyword>
<evidence type="ECO:0000313" key="14">
    <source>
        <dbReference type="EMBL" id="OMO83057.1"/>
    </source>
</evidence>
<dbReference type="PROSITE" id="PS51194">
    <property type="entry name" value="HELICASE_CTER"/>
    <property type="match status" value="1"/>
</dbReference>
<feature type="domain" description="Helicase C-terminal" evidence="13">
    <location>
        <begin position="852"/>
        <end position="1016"/>
    </location>
</feature>
<dbReference type="SMART" id="SM00184">
    <property type="entry name" value="RING"/>
    <property type="match status" value="1"/>
</dbReference>
<feature type="compositionally biased region" description="Basic and acidic residues" evidence="10">
    <location>
        <begin position="48"/>
        <end position="62"/>
    </location>
</feature>
<dbReference type="InterPro" id="IPR027370">
    <property type="entry name" value="Znf-RING_euk"/>
</dbReference>
<dbReference type="InterPro" id="IPR050628">
    <property type="entry name" value="SNF2_RAD54_helicase_TF"/>
</dbReference>
<dbReference type="InterPro" id="IPR000330">
    <property type="entry name" value="SNF2_N"/>
</dbReference>
<dbReference type="OrthoDB" id="448448at2759"/>
<dbReference type="SMART" id="SM00487">
    <property type="entry name" value="DEXDc"/>
    <property type="match status" value="1"/>
</dbReference>
<dbReference type="InterPro" id="IPR017907">
    <property type="entry name" value="Znf_RING_CS"/>
</dbReference>
<dbReference type="InterPro" id="IPR001650">
    <property type="entry name" value="Helicase_C-like"/>
</dbReference>
<feature type="region of interest" description="Disordered" evidence="10">
    <location>
        <begin position="32"/>
        <end position="62"/>
    </location>
</feature>
<feature type="domain" description="Helicase ATP-binding" evidence="12">
    <location>
        <begin position="328"/>
        <end position="599"/>
    </location>
</feature>
<evidence type="ECO:0000256" key="10">
    <source>
        <dbReference type="SAM" id="MobiDB-lite"/>
    </source>
</evidence>
<keyword evidence="5" id="KW-0378">Hydrolase</keyword>
<evidence type="ECO:0000256" key="4">
    <source>
        <dbReference type="ARBA" id="ARBA00022771"/>
    </source>
</evidence>
<dbReference type="PANTHER" id="PTHR45626:SF12">
    <property type="entry name" value="DNA REPAIR PROTEIN RAD16"/>
    <property type="match status" value="1"/>
</dbReference>
<dbReference type="GO" id="GO:0008270">
    <property type="term" value="F:zinc ion binding"/>
    <property type="evidence" value="ECO:0007669"/>
    <property type="project" value="UniProtKB-KW"/>
</dbReference>
<dbReference type="GO" id="GO:0008094">
    <property type="term" value="F:ATP-dependent activity, acting on DNA"/>
    <property type="evidence" value="ECO:0007669"/>
    <property type="project" value="TreeGrafter"/>
</dbReference>
<evidence type="ECO:0000256" key="1">
    <source>
        <dbReference type="ARBA" id="ARBA00008438"/>
    </source>
</evidence>
<evidence type="ECO:0000256" key="6">
    <source>
        <dbReference type="ARBA" id="ARBA00022806"/>
    </source>
</evidence>
<dbReference type="GO" id="GO:0140096">
    <property type="term" value="F:catalytic activity, acting on a protein"/>
    <property type="evidence" value="ECO:0007669"/>
    <property type="project" value="UniProtKB-ARBA"/>
</dbReference>
<dbReference type="SUPFAM" id="SSF52540">
    <property type="entry name" value="P-loop containing nucleoside triphosphate hydrolases"/>
    <property type="match status" value="2"/>
</dbReference>
<dbReference type="GO" id="GO:0005524">
    <property type="term" value="F:ATP binding"/>
    <property type="evidence" value="ECO:0007669"/>
    <property type="project" value="UniProtKB-KW"/>
</dbReference>
<reference evidence="14 15" key="1">
    <citation type="submission" date="2013-09" db="EMBL/GenBank/DDBJ databases">
        <title>Corchorus capsularis genome sequencing.</title>
        <authorList>
            <person name="Alam M."/>
            <person name="Haque M.S."/>
            <person name="Islam M.S."/>
            <person name="Emdad E.M."/>
            <person name="Islam M.M."/>
            <person name="Ahmed B."/>
            <person name="Halim A."/>
            <person name="Hossen Q.M.M."/>
            <person name="Hossain M.Z."/>
            <person name="Ahmed R."/>
            <person name="Khan M.M."/>
            <person name="Islam R."/>
            <person name="Rashid M.M."/>
            <person name="Khan S.A."/>
            <person name="Rahman M.S."/>
            <person name="Alam M."/>
        </authorList>
    </citation>
    <scope>NUCLEOTIDE SEQUENCE [LARGE SCALE GENOMIC DNA]</scope>
    <source>
        <strain evidence="15">cv. CVL-1</strain>
        <tissue evidence="14">Whole seedling</tissue>
    </source>
</reference>
<dbReference type="PROSITE" id="PS50089">
    <property type="entry name" value="ZF_RING_2"/>
    <property type="match status" value="1"/>
</dbReference>
<dbReference type="PROSITE" id="PS00518">
    <property type="entry name" value="ZF_RING_1"/>
    <property type="match status" value="1"/>
</dbReference>
<dbReference type="InterPro" id="IPR049730">
    <property type="entry name" value="SNF2/RAD54-like_C"/>
</dbReference>
<feature type="compositionally biased region" description="Basic residues" evidence="10">
    <location>
        <begin position="124"/>
        <end position="133"/>
    </location>
</feature>
<evidence type="ECO:0000256" key="9">
    <source>
        <dbReference type="PROSITE-ProRule" id="PRU00175"/>
    </source>
</evidence>
<dbReference type="PROSITE" id="PS51192">
    <property type="entry name" value="HELICASE_ATP_BIND_1"/>
    <property type="match status" value="1"/>
</dbReference>
<organism evidence="14 15">
    <name type="scientific">Corchorus capsularis</name>
    <name type="common">Jute</name>
    <dbReference type="NCBI Taxonomy" id="210143"/>
    <lineage>
        <taxon>Eukaryota</taxon>
        <taxon>Viridiplantae</taxon>
        <taxon>Streptophyta</taxon>
        <taxon>Embryophyta</taxon>
        <taxon>Tracheophyta</taxon>
        <taxon>Spermatophyta</taxon>
        <taxon>Magnoliopsida</taxon>
        <taxon>eudicotyledons</taxon>
        <taxon>Gunneridae</taxon>
        <taxon>Pentapetalae</taxon>
        <taxon>rosids</taxon>
        <taxon>malvids</taxon>
        <taxon>Malvales</taxon>
        <taxon>Malvaceae</taxon>
        <taxon>Grewioideae</taxon>
        <taxon>Apeibeae</taxon>
        <taxon>Corchorus</taxon>
    </lineage>
</organism>
<dbReference type="InterPro" id="IPR001841">
    <property type="entry name" value="Znf_RING"/>
</dbReference>
<dbReference type="InterPro" id="IPR027417">
    <property type="entry name" value="P-loop_NTPase"/>
</dbReference>
<feature type="domain" description="RING-type" evidence="11">
    <location>
        <begin position="772"/>
        <end position="812"/>
    </location>
</feature>
<gene>
    <name evidence="14" type="ORF">CCACVL1_11581</name>
</gene>
<feature type="region of interest" description="Disordered" evidence="10">
    <location>
        <begin position="78"/>
        <end position="205"/>
    </location>
</feature>
<dbReference type="Pfam" id="PF13917">
    <property type="entry name" value="zf-CCHC_3"/>
    <property type="match status" value="1"/>
</dbReference>
<proteinExistence type="inferred from homology"/>
<dbReference type="InterPro" id="IPR013083">
    <property type="entry name" value="Znf_RING/FYVE/PHD"/>
</dbReference>
<keyword evidence="2" id="KW-0479">Metal-binding</keyword>
<dbReference type="Gene3D" id="3.40.50.10810">
    <property type="entry name" value="Tandem AAA-ATPase domain"/>
    <property type="match status" value="2"/>
</dbReference>
<dbReference type="Pfam" id="PF00271">
    <property type="entry name" value="Helicase_C"/>
    <property type="match status" value="1"/>
</dbReference>